<reference evidence="3" key="1">
    <citation type="submission" date="2024-01" db="EMBL/GenBank/DDBJ databases">
        <title>GRCr8: a new rat reference genome assembly contstructed from accurate long reads and long range scaffolding.</title>
        <authorList>
            <person name="Doris P.A."/>
            <person name="Kalbfleisch T."/>
            <person name="Li K."/>
            <person name="Howe K."/>
            <person name="Wood J."/>
        </authorList>
    </citation>
    <scope>NUCLEOTIDE SEQUENCE [LARGE SCALE GENOMIC DNA]</scope>
    <source>
        <strain evidence="3">Brown Norway</strain>
    </source>
</reference>
<sequence length="383" mass="43669">MRHNQMCCETPPTVTVHVKSGSNRSHQTRKPVSLKRPILKDSWQASEKNAHNNKPKRPRGPCLIIQRQEMTAFFKLFDDDLIQDFLWMDCCCKIADKYLLAMTFVYFKRAKFTISEHTRINFFIALYLANTVEEDEEEAKYEIFPWALGKNWRKLFPNFLKLRDQLWDRIDYRAIVSRRCCEEVMAIAPSHYIWQRERSVHHSGAARNYNRDEVHLPRGPSATPVDCSLCGKKGRYVRLGLSSSSSSSSDIVELTGKRSQELHNSLSMDMIGDPSQANTYSQGLGRAPVLVAVALTEDAMKYDKGNAELLMASGFWIWRSTVLKCSSASRIPTVTETTVVFNKTRVPDATALEVELQMGPALSYVINQCVSLPNKSAEAPREY</sequence>
<gene>
    <name evidence="3" type="primary">Spdya</name>
</gene>
<dbReference type="PANTHER" id="PTHR31545">
    <property type="entry name" value="SEEDY PROTEIN A/C FAMILY MEMBER"/>
    <property type="match status" value="1"/>
</dbReference>
<protein>
    <submittedName>
        <fullName evidence="3">Speedy/RINGO cell cycle regulator family member A</fullName>
    </submittedName>
</protein>
<dbReference type="RefSeq" id="XP_038967677.1">
    <property type="nucleotide sequence ID" value="XM_039111749.2"/>
</dbReference>
<dbReference type="RGD" id="621730">
    <property type="gene designation" value="Spdya"/>
</dbReference>
<dbReference type="GeneID" id="192209"/>
<name>A0ABK0LW84_RAT</name>
<dbReference type="InterPro" id="IPR052316">
    <property type="entry name" value="Speedy-Ringo_regulator"/>
</dbReference>
<dbReference type="RefSeq" id="XP_038967678.1">
    <property type="nucleotide sequence ID" value="XM_039111750.2"/>
</dbReference>
<proteinExistence type="inferred from homology"/>
<reference evidence="3" key="3">
    <citation type="submission" date="2025-09" db="UniProtKB">
        <authorList>
            <consortium name="Ensembl"/>
        </authorList>
    </citation>
    <scope>IDENTIFICATION</scope>
    <source>
        <strain evidence="3">Brown Norway</strain>
    </source>
</reference>
<reference evidence="3" key="2">
    <citation type="submission" date="2025-08" db="UniProtKB">
        <authorList>
            <consortium name="Ensembl"/>
        </authorList>
    </citation>
    <scope>IDENTIFICATION</scope>
    <source>
        <strain evidence="3">Brown Norway</strain>
    </source>
</reference>
<dbReference type="Ensembl" id="ENSRNOT00000141813.1">
    <property type="protein sequence ID" value="ENSRNOP00000110560.1"/>
    <property type="gene ID" value="ENSRNOG00000004534.7"/>
</dbReference>
<dbReference type="PANTHER" id="PTHR31545:SF4">
    <property type="entry name" value="SPEEDY PROTEIN A"/>
    <property type="match status" value="1"/>
</dbReference>
<organism evidence="3 4">
    <name type="scientific">Rattus norvegicus</name>
    <name type="common">Rat</name>
    <dbReference type="NCBI Taxonomy" id="10116"/>
    <lineage>
        <taxon>Eukaryota</taxon>
        <taxon>Metazoa</taxon>
        <taxon>Chordata</taxon>
        <taxon>Craniata</taxon>
        <taxon>Vertebrata</taxon>
        <taxon>Euteleostomi</taxon>
        <taxon>Mammalia</taxon>
        <taxon>Eutheria</taxon>
        <taxon>Euarchontoglires</taxon>
        <taxon>Glires</taxon>
        <taxon>Rodentia</taxon>
        <taxon>Myomorpha</taxon>
        <taxon>Muroidea</taxon>
        <taxon>Muridae</taxon>
        <taxon>Murinae</taxon>
        <taxon>Rattus</taxon>
    </lineage>
</organism>
<evidence type="ECO:0000256" key="2">
    <source>
        <dbReference type="ARBA" id="ARBA00023306"/>
    </source>
</evidence>
<evidence type="ECO:0000313" key="4">
    <source>
        <dbReference type="Proteomes" id="UP000002494"/>
    </source>
</evidence>
<keyword evidence="4" id="KW-1185">Reference proteome</keyword>
<keyword evidence="2" id="KW-0131">Cell cycle</keyword>
<accession>A0ABK0LW84</accession>
<comment type="similarity">
    <text evidence="1">Belongs to the Speedy/Ringo family.</text>
</comment>
<dbReference type="RefSeq" id="XP_017449518.1">
    <property type="nucleotide sequence ID" value="XM_017594029.3"/>
</dbReference>
<dbReference type="InterPro" id="IPR020984">
    <property type="entry name" value="Speedy"/>
</dbReference>
<dbReference type="Pfam" id="PF11357">
    <property type="entry name" value="Spy1"/>
    <property type="match status" value="1"/>
</dbReference>
<evidence type="ECO:0000313" key="3">
    <source>
        <dbReference type="Ensembl" id="ENSRNOP00000110560.1"/>
    </source>
</evidence>
<dbReference type="GeneTree" id="ENSGT00940000154524"/>
<dbReference type="Proteomes" id="UP000002494">
    <property type="component" value="Chromosome 6"/>
</dbReference>
<evidence type="ECO:0000256" key="1">
    <source>
        <dbReference type="ARBA" id="ARBA00010932"/>
    </source>
</evidence>